<dbReference type="InterPro" id="IPR051206">
    <property type="entry name" value="NAMLAA_amidase_2"/>
</dbReference>
<dbReference type="OrthoDB" id="9794842at2"/>
<dbReference type="SUPFAM" id="SSF55846">
    <property type="entry name" value="N-acetylmuramoyl-L-alanine amidase-like"/>
    <property type="match status" value="1"/>
</dbReference>
<evidence type="ECO:0000256" key="5">
    <source>
        <dbReference type="ARBA" id="ARBA00011901"/>
    </source>
</evidence>
<keyword evidence="9" id="KW-0862">Zinc</keyword>
<comment type="caution">
    <text evidence="14">The sequence shown here is derived from an EMBL/GenBank/DDBJ whole genome shotgun (WGS) entry which is preliminary data.</text>
</comment>
<dbReference type="PANTHER" id="PTHR30417">
    <property type="entry name" value="N-ACETYLMURAMOYL-L-ALANINE AMIDASE AMID"/>
    <property type="match status" value="1"/>
</dbReference>
<evidence type="ECO:0000256" key="3">
    <source>
        <dbReference type="ARBA" id="ARBA00004496"/>
    </source>
</evidence>
<evidence type="ECO:0000256" key="7">
    <source>
        <dbReference type="ARBA" id="ARBA00022723"/>
    </source>
</evidence>
<gene>
    <name evidence="14" type="primary">ampD</name>
    <name evidence="14" type="ORF">BN874_1090012</name>
</gene>
<keyword evidence="15" id="KW-1185">Reference proteome</keyword>
<feature type="domain" description="N-acetylmuramoyl-L-alanine amidase" evidence="13">
    <location>
        <begin position="18"/>
        <end position="169"/>
    </location>
</feature>
<evidence type="ECO:0000256" key="2">
    <source>
        <dbReference type="ARBA" id="ARBA00001947"/>
    </source>
</evidence>
<protein>
    <recommendedName>
        <fullName evidence="11">1,6-anhydro-N-acetylmuramyl-L-alanine amidase AmpD</fullName>
        <ecNumber evidence="5">3.5.1.28</ecNumber>
    </recommendedName>
    <alternativeName>
        <fullName evidence="12">N-acetylmuramoyl-L-alanine amidase</fullName>
    </alternativeName>
</protein>
<proteinExistence type="inferred from homology"/>
<organism evidence="14 15">
    <name type="scientific">Candidatus Contendobacter odensis Run_B_J11</name>
    <dbReference type="NCBI Taxonomy" id="1400861"/>
    <lineage>
        <taxon>Bacteria</taxon>
        <taxon>Pseudomonadati</taxon>
        <taxon>Pseudomonadota</taxon>
        <taxon>Gammaproteobacteria</taxon>
        <taxon>Candidatus Competibacteraceae</taxon>
        <taxon>Candidatus Contendibacter</taxon>
    </lineage>
</organism>
<evidence type="ECO:0000256" key="8">
    <source>
        <dbReference type="ARBA" id="ARBA00022801"/>
    </source>
</evidence>
<name>A0A7U7G812_9GAMM</name>
<dbReference type="EC" id="3.5.1.28" evidence="5"/>
<dbReference type="Proteomes" id="UP000019184">
    <property type="component" value="Unassembled WGS sequence"/>
</dbReference>
<dbReference type="GO" id="GO:0009254">
    <property type="term" value="P:peptidoglycan turnover"/>
    <property type="evidence" value="ECO:0007669"/>
    <property type="project" value="TreeGrafter"/>
</dbReference>
<dbReference type="CDD" id="cd06583">
    <property type="entry name" value="PGRP"/>
    <property type="match status" value="1"/>
</dbReference>
<dbReference type="Gene3D" id="3.40.80.10">
    <property type="entry name" value="Peptidoglycan recognition protein-like"/>
    <property type="match status" value="1"/>
</dbReference>
<comment type="cofactor">
    <cofactor evidence="2">
        <name>Zn(2+)</name>
        <dbReference type="ChEBI" id="CHEBI:29105"/>
    </cofactor>
</comment>
<evidence type="ECO:0000256" key="9">
    <source>
        <dbReference type="ARBA" id="ARBA00022833"/>
    </source>
</evidence>
<keyword evidence="10" id="KW-0961">Cell wall biogenesis/degradation</keyword>
<evidence type="ECO:0000256" key="12">
    <source>
        <dbReference type="ARBA" id="ARBA00042615"/>
    </source>
</evidence>
<evidence type="ECO:0000256" key="1">
    <source>
        <dbReference type="ARBA" id="ARBA00001561"/>
    </source>
</evidence>
<dbReference type="SMART" id="SM00644">
    <property type="entry name" value="Ami_2"/>
    <property type="match status" value="1"/>
</dbReference>
<evidence type="ECO:0000256" key="6">
    <source>
        <dbReference type="ARBA" id="ARBA00022490"/>
    </source>
</evidence>
<keyword evidence="6" id="KW-0963">Cytoplasm</keyword>
<reference evidence="14 15" key="1">
    <citation type="journal article" date="2014" name="ISME J.">
        <title>Candidatus Competibacter-lineage genomes retrieved from metagenomes reveal functional metabolic diversity.</title>
        <authorList>
            <person name="McIlroy S.J."/>
            <person name="Albertsen M."/>
            <person name="Andresen E.K."/>
            <person name="Saunders A.M."/>
            <person name="Kristiansen R."/>
            <person name="Stokholm-Bjerregaard M."/>
            <person name="Nielsen K.L."/>
            <person name="Nielsen P.H."/>
        </authorList>
    </citation>
    <scope>NUCLEOTIDE SEQUENCE [LARGE SCALE GENOMIC DNA]</scope>
    <source>
        <strain evidence="14 15">Run_B_J11</strain>
    </source>
</reference>
<evidence type="ECO:0000259" key="13">
    <source>
        <dbReference type="SMART" id="SM00644"/>
    </source>
</evidence>
<evidence type="ECO:0000313" key="15">
    <source>
        <dbReference type="Proteomes" id="UP000019184"/>
    </source>
</evidence>
<keyword evidence="8 14" id="KW-0378">Hydrolase</keyword>
<dbReference type="GO" id="GO:0009253">
    <property type="term" value="P:peptidoglycan catabolic process"/>
    <property type="evidence" value="ECO:0007669"/>
    <property type="project" value="InterPro"/>
</dbReference>
<dbReference type="GO" id="GO:0046872">
    <property type="term" value="F:metal ion binding"/>
    <property type="evidence" value="ECO:0007669"/>
    <property type="project" value="UniProtKB-KW"/>
</dbReference>
<dbReference type="GO" id="GO:0071555">
    <property type="term" value="P:cell wall organization"/>
    <property type="evidence" value="ECO:0007669"/>
    <property type="project" value="UniProtKB-KW"/>
</dbReference>
<dbReference type="NCBIfam" id="NF008758">
    <property type="entry name" value="PRK11789.1"/>
    <property type="match status" value="1"/>
</dbReference>
<evidence type="ECO:0000256" key="10">
    <source>
        <dbReference type="ARBA" id="ARBA00023316"/>
    </source>
</evidence>
<dbReference type="PANTHER" id="PTHR30417:SF4">
    <property type="entry name" value="1,6-ANHYDRO-N-ACETYLMURAMYL-L-ALANINE AMIDASE AMPD"/>
    <property type="match status" value="1"/>
</dbReference>
<dbReference type="AlphaFoldDB" id="A0A7U7G812"/>
<comment type="catalytic activity">
    <reaction evidence="1">
        <text>Hydrolyzes the link between N-acetylmuramoyl residues and L-amino acid residues in certain cell-wall glycopeptides.</text>
        <dbReference type="EC" id="3.5.1.28"/>
    </reaction>
</comment>
<evidence type="ECO:0000256" key="4">
    <source>
        <dbReference type="ARBA" id="ARBA00007553"/>
    </source>
</evidence>
<dbReference type="RefSeq" id="WP_034430182.1">
    <property type="nucleotide sequence ID" value="NZ_CBTK010000012.1"/>
</dbReference>
<dbReference type="InterPro" id="IPR036505">
    <property type="entry name" value="Amidase/PGRP_sf"/>
</dbReference>
<dbReference type="GO" id="GO:0005737">
    <property type="term" value="C:cytoplasm"/>
    <property type="evidence" value="ECO:0007669"/>
    <property type="project" value="UniProtKB-SubCell"/>
</dbReference>
<evidence type="ECO:0000256" key="11">
    <source>
        <dbReference type="ARBA" id="ARBA00039257"/>
    </source>
</evidence>
<comment type="similarity">
    <text evidence="4">Belongs to the N-acetylmuramoyl-L-alanine amidase 2 family.</text>
</comment>
<accession>A0A7U7G812</accession>
<keyword evidence="7" id="KW-0479">Metal-binding</keyword>
<dbReference type="Pfam" id="PF01510">
    <property type="entry name" value="Amidase_2"/>
    <property type="match status" value="1"/>
</dbReference>
<evidence type="ECO:0000313" key="14">
    <source>
        <dbReference type="EMBL" id="CDH43195.1"/>
    </source>
</evidence>
<dbReference type="InterPro" id="IPR002502">
    <property type="entry name" value="Amidase_domain"/>
</dbReference>
<sequence length="185" mass="20557">MRIDPITGLLDAARYQPSPNHDDRPDERAVDLIVIHGISLPPGEFGGRWIEALFTNTLDPAAHPYFHSIASLRVSAHLLIGREGQLVQFVPFHQRAWHAGMSEYAGRSRCNDFSVGIELEGTDYLPYDDRQYPCLAAVIVALRDAYPTITPERLVGHADIAPGRKTDPGPAFDWARLHRLLNGIG</sequence>
<dbReference type="GO" id="GO:0008745">
    <property type="term" value="F:N-acetylmuramoyl-L-alanine amidase activity"/>
    <property type="evidence" value="ECO:0007669"/>
    <property type="project" value="UniProtKB-EC"/>
</dbReference>
<dbReference type="EMBL" id="CBTK010000012">
    <property type="protein sequence ID" value="CDH43195.1"/>
    <property type="molecule type" value="Genomic_DNA"/>
</dbReference>
<comment type="subcellular location">
    <subcellularLocation>
        <location evidence="3">Cytoplasm</location>
    </subcellularLocation>
</comment>